<protein>
    <submittedName>
        <fullName evidence="2">Uncharacterized protein</fullName>
    </submittedName>
</protein>
<comment type="caution">
    <text evidence="2">The sequence shown here is derived from an EMBL/GenBank/DDBJ whole genome shotgun (WGS) entry which is preliminary data.</text>
</comment>
<accession>A0A397VSK4</accession>
<dbReference type="AlphaFoldDB" id="A0A397VSK4"/>
<organism evidence="2 3">
    <name type="scientific">Gigaspora rosea</name>
    <dbReference type="NCBI Taxonomy" id="44941"/>
    <lineage>
        <taxon>Eukaryota</taxon>
        <taxon>Fungi</taxon>
        <taxon>Fungi incertae sedis</taxon>
        <taxon>Mucoromycota</taxon>
        <taxon>Glomeromycotina</taxon>
        <taxon>Glomeromycetes</taxon>
        <taxon>Diversisporales</taxon>
        <taxon>Gigasporaceae</taxon>
        <taxon>Gigaspora</taxon>
    </lineage>
</organism>
<name>A0A397VSK4_9GLOM</name>
<evidence type="ECO:0000313" key="1">
    <source>
        <dbReference type="EMBL" id="RIB25534.1"/>
    </source>
</evidence>
<dbReference type="EMBL" id="QKWP01000170">
    <property type="protein sequence ID" value="RIB25535.1"/>
    <property type="molecule type" value="Genomic_DNA"/>
</dbReference>
<keyword evidence="3" id="KW-1185">Reference proteome</keyword>
<dbReference type="EMBL" id="QKWP01000170">
    <property type="protein sequence ID" value="RIB25534.1"/>
    <property type="molecule type" value="Genomic_DNA"/>
</dbReference>
<evidence type="ECO:0000313" key="2">
    <source>
        <dbReference type="EMBL" id="RIB25535.1"/>
    </source>
</evidence>
<sequence>MCLTLSKAKNFGINFHLQDNFWDIKETGPQIRDILKLEIFQKAASGLKNLGLLYIHQLLDKEGKRLLLWHQLKAIYPNFLSPVLSKVKISEDNKRKEWVIAEETVNRRDVRQIIAKEKTKILTEYWAFEEETEGLVQSIHPCTGCDQNQLIKADQEGRRELTFYTNGFLLLNEELKEAINAGRVQLDIENNIVIVEQAEITDELVKKALKDSNSSELNLNSFTSYILLPYWKNILIEKPLRTFIKRAFDLWNAAD</sequence>
<gene>
    <name evidence="1" type="ORF">C2G38_2165601</name>
    <name evidence="2" type="ORF">C2G38_2165602</name>
</gene>
<proteinExistence type="predicted"/>
<reference evidence="2 3" key="1">
    <citation type="submission" date="2018-06" db="EMBL/GenBank/DDBJ databases">
        <title>Comparative genomics reveals the genomic features of Rhizophagus irregularis, R. cerebriforme, R. diaphanum and Gigaspora rosea, and their symbiotic lifestyle signature.</title>
        <authorList>
            <person name="Morin E."/>
            <person name="San Clemente H."/>
            <person name="Chen E.C.H."/>
            <person name="De La Providencia I."/>
            <person name="Hainaut M."/>
            <person name="Kuo A."/>
            <person name="Kohler A."/>
            <person name="Murat C."/>
            <person name="Tang N."/>
            <person name="Roy S."/>
            <person name="Loubradou J."/>
            <person name="Henrissat B."/>
            <person name="Grigoriev I.V."/>
            <person name="Corradi N."/>
            <person name="Roux C."/>
            <person name="Martin F.M."/>
        </authorList>
    </citation>
    <scope>NUCLEOTIDE SEQUENCE [LARGE SCALE GENOMIC DNA]</scope>
    <source>
        <strain evidence="2 3">DAOM 194757</strain>
    </source>
</reference>
<dbReference type="Proteomes" id="UP000266673">
    <property type="component" value="Unassembled WGS sequence"/>
</dbReference>
<evidence type="ECO:0000313" key="3">
    <source>
        <dbReference type="Proteomes" id="UP000266673"/>
    </source>
</evidence>